<evidence type="ECO:0000313" key="2">
    <source>
        <dbReference type="EMBL" id="EPY15472.1"/>
    </source>
</evidence>
<feature type="region of interest" description="Disordered" evidence="1">
    <location>
        <begin position="167"/>
        <end position="191"/>
    </location>
</feature>
<evidence type="ECO:0000313" key="3">
    <source>
        <dbReference type="Proteomes" id="UP000015354"/>
    </source>
</evidence>
<accession>S9TBS7</accession>
<dbReference type="AlphaFoldDB" id="S9TBS7"/>
<dbReference type="OrthoDB" id="264063at2759"/>
<comment type="caution">
    <text evidence="2">The sequence shown here is derived from an EMBL/GenBank/DDBJ whole genome shotgun (WGS) entry which is preliminary data.</text>
</comment>
<keyword evidence="3" id="KW-1185">Reference proteome</keyword>
<organism evidence="2 3">
    <name type="scientific">Strigomonas culicis</name>
    <dbReference type="NCBI Taxonomy" id="28005"/>
    <lineage>
        <taxon>Eukaryota</taxon>
        <taxon>Discoba</taxon>
        <taxon>Euglenozoa</taxon>
        <taxon>Kinetoplastea</taxon>
        <taxon>Metakinetoplastina</taxon>
        <taxon>Trypanosomatida</taxon>
        <taxon>Trypanosomatidae</taxon>
        <taxon>Strigomonadinae</taxon>
        <taxon>Strigomonas</taxon>
    </lineage>
</organism>
<dbReference type="Proteomes" id="UP000015354">
    <property type="component" value="Unassembled WGS sequence"/>
</dbReference>
<protein>
    <submittedName>
        <fullName evidence="2">Uncharacterized protein</fullName>
    </submittedName>
</protein>
<name>S9TBS7_9TRYP</name>
<reference evidence="2 3" key="1">
    <citation type="journal article" date="2013" name="PLoS ONE">
        <title>Predicting the Proteins of Angomonas deanei, Strigomonas culicis and Their Respective Endosymbionts Reveals New Aspects of the Trypanosomatidae Family.</title>
        <authorList>
            <person name="Motta M.C."/>
            <person name="Martins A.C."/>
            <person name="de Souza S.S."/>
            <person name="Catta-Preta C.M."/>
            <person name="Silva R."/>
            <person name="Klein C.C."/>
            <person name="de Almeida L.G."/>
            <person name="de Lima Cunha O."/>
            <person name="Ciapina L.P."/>
            <person name="Brocchi M."/>
            <person name="Colabardini A.C."/>
            <person name="de Araujo Lima B."/>
            <person name="Machado C.R."/>
            <person name="de Almeida Soares C.M."/>
            <person name="Probst C.M."/>
            <person name="de Menezes C.B."/>
            <person name="Thompson C.E."/>
            <person name="Bartholomeu D.C."/>
            <person name="Gradia D.F."/>
            <person name="Pavoni D.P."/>
            <person name="Grisard E.C."/>
            <person name="Fantinatti-Garboggini F."/>
            <person name="Marchini F.K."/>
            <person name="Rodrigues-Luiz G.F."/>
            <person name="Wagner G."/>
            <person name="Goldman G.H."/>
            <person name="Fietto J.L."/>
            <person name="Elias M.C."/>
            <person name="Goldman M.H."/>
            <person name="Sagot M.F."/>
            <person name="Pereira M."/>
            <person name="Stoco P.H."/>
            <person name="de Mendonca-Neto R.P."/>
            <person name="Teixeira S.M."/>
            <person name="Maciel T.E."/>
            <person name="de Oliveira Mendes T.A."/>
            <person name="Urmenyi T.P."/>
            <person name="de Souza W."/>
            <person name="Schenkman S."/>
            <person name="de Vasconcelos A.T."/>
        </authorList>
    </citation>
    <scope>NUCLEOTIDE SEQUENCE [LARGE SCALE GENOMIC DNA]</scope>
</reference>
<sequence length="191" mass="21114">MLRVGATLLFFNPLNVATTQGFTSLESRIAHQGLDDLGGCSADAGGPSLAPSAYVCMNHSVAHCAPFHLDEHHIRSGHDVYRNYQRKANVNRNLYQFVLEYDHQQRMGHAFAPGCCESHFFSRRPFSGSAIAAVTTTLGVLLFALTYGYNIAKPVVDAHYELWKPAAEQREEEAAEADNGKSPKEEEDDDE</sequence>
<gene>
    <name evidence="2" type="ORF">STCU_12001</name>
</gene>
<dbReference type="EMBL" id="ATMH01012055">
    <property type="protein sequence ID" value="EPY15472.1"/>
    <property type="molecule type" value="Genomic_DNA"/>
</dbReference>
<proteinExistence type="predicted"/>
<evidence type="ECO:0000256" key="1">
    <source>
        <dbReference type="SAM" id="MobiDB-lite"/>
    </source>
</evidence>